<sequence length="539" mass="57350">MYFKIKIRLMLIAFLMCVVTAESKRGGGGRRGGTYRGSSSVWSKSKQSQTASNYDLYGSNRRGSKSQSEVSKPETSIASAPPAPKTQDAQKSSSAFINQEKTGNVQPKPIGFEQANKPLSQQPNNQQRPIGWDVKQNTGQAQGVNTNIGHANPSGVGYPTHQTGQQSYPTYNNQQHSYPSHIGNQPQYPAQPGTNYGSNQQQQYSYGNYQNQQQFPGYQPNMGGMQHQVPNTGLYQNNMGYSPVMGNNNPYGGGYGGGYGKSSGMFGSLFGGNKHGYGGYGGYGIGGYGKQHGGGFGMGFGGNAYRNAFFGLLVWNLVSGFTRRPYYVYNYHNNPEKVPQEISLPANLIVLCPDNVTSLCAPNTAPLCTSNSTILCVALGQQTVPCANNSNLRCVESAVTCSEGEENCKEPSSKNETTVNVPCITNATVTGKPTGSTVPFSGAGNTINFCVTTMAVPQPEEDIEAADAAGCGPNSNQQQNSTCIANISPLVNNTTVSNIKTADSVKCGQNSACIDDFFPSVNNATGTGSNLNVTYPLAM</sequence>
<proteinExistence type="predicted"/>
<dbReference type="AlphaFoldDB" id="A0AAN7Q1V8"/>
<evidence type="ECO:0000256" key="1">
    <source>
        <dbReference type="SAM" id="MobiDB-lite"/>
    </source>
</evidence>
<feature type="chain" id="PRO_5042883081" evidence="2">
    <location>
        <begin position="22"/>
        <end position="539"/>
    </location>
</feature>
<reference evidence="4" key="1">
    <citation type="submission" date="2023-01" db="EMBL/GenBank/DDBJ databases">
        <title>Key to firefly adult light organ development and bioluminescence: homeobox transcription factors regulate luciferase expression and transportation to peroxisome.</title>
        <authorList>
            <person name="Fu X."/>
        </authorList>
    </citation>
    <scope>NUCLEOTIDE SEQUENCE [LARGE SCALE GENOMIC DNA]</scope>
</reference>
<gene>
    <name evidence="3" type="ORF">RN001_012697</name>
</gene>
<feature type="compositionally biased region" description="Low complexity" evidence="1">
    <location>
        <begin position="36"/>
        <end position="49"/>
    </location>
</feature>
<protein>
    <submittedName>
        <fullName evidence="3">Uncharacterized protein</fullName>
    </submittedName>
</protein>
<feature type="signal peptide" evidence="2">
    <location>
        <begin position="1"/>
        <end position="21"/>
    </location>
</feature>
<evidence type="ECO:0000256" key="2">
    <source>
        <dbReference type="SAM" id="SignalP"/>
    </source>
</evidence>
<name>A0AAN7Q1V8_9COLE</name>
<feature type="region of interest" description="Disordered" evidence="1">
    <location>
        <begin position="173"/>
        <end position="202"/>
    </location>
</feature>
<feature type="compositionally biased region" description="Polar residues" evidence="1">
    <location>
        <begin position="65"/>
        <end position="78"/>
    </location>
</feature>
<organism evidence="3 4">
    <name type="scientific">Aquatica leii</name>
    <dbReference type="NCBI Taxonomy" id="1421715"/>
    <lineage>
        <taxon>Eukaryota</taxon>
        <taxon>Metazoa</taxon>
        <taxon>Ecdysozoa</taxon>
        <taxon>Arthropoda</taxon>
        <taxon>Hexapoda</taxon>
        <taxon>Insecta</taxon>
        <taxon>Pterygota</taxon>
        <taxon>Neoptera</taxon>
        <taxon>Endopterygota</taxon>
        <taxon>Coleoptera</taxon>
        <taxon>Polyphaga</taxon>
        <taxon>Elateriformia</taxon>
        <taxon>Elateroidea</taxon>
        <taxon>Lampyridae</taxon>
        <taxon>Luciolinae</taxon>
        <taxon>Aquatica</taxon>
    </lineage>
</organism>
<accession>A0AAN7Q1V8</accession>
<dbReference type="EMBL" id="JARPUR010000005">
    <property type="protein sequence ID" value="KAK4876275.1"/>
    <property type="molecule type" value="Genomic_DNA"/>
</dbReference>
<feature type="compositionally biased region" description="Polar residues" evidence="1">
    <location>
        <begin position="117"/>
        <end position="128"/>
    </location>
</feature>
<evidence type="ECO:0000313" key="3">
    <source>
        <dbReference type="EMBL" id="KAK4876275.1"/>
    </source>
</evidence>
<feature type="compositionally biased region" description="Polar residues" evidence="1">
    <location>
        <begin position="173"/>
        <end position="194"/>
    </location>
</feature>
<comment type="caution">
    <text evidence="3">The sequence shown here is derived from an EMBL/GenBank/DDBJ whole genome shotgun (WGS) entry which is preliminary data.</text>
</comment>
<dbReference type="Proteomes" id="UP001353858">
    <property type="component" value="Unassembled WGS sequence"/>
</dbReference>
<feature type="region of interest" description="Disordered" evidence="1">
    <location>
        <begin position="24"/>
        <end position="132"/>
    </location>
</feature>
<feature type="compositionally biased region" description="Polar residues" evidence="1">
    <location>
        <begin position="87"/>
        <end position="105"/>
    </location>
</feature>
<keyword evidence="4" id="KW-1185">Reference proteome</keyword>
<evidence type="ECO:0000313" key="4">
    <source>
        <dbReference type="Proteomes" id="UP001353858"/>
    </source>
</evidence>
<keyword evidence="2" id="KW-0732">Signal</keyword>